<protein>
    <submittedName>
        <fullName evidence="2">N-acyl-D-amino-acid deacylase</fullName>
    </submittedName>
</protein>
<dbReference type="InterPro" id="IPR011059">
    <property type="entry name" value="Metal-dep_hydrolase_composite"/>
</dbReference>
<gene>
    <name evidence="2" type="ORF">OBE_04892</name>
</gene>
<feature type="domain" description="Amidohydrolase 3" evidence="1">
    <location>
        <begin position="8"/>
        <end position="83"/>
    </location>
</feature>
<dbReference type="SUPFAM" id="SSF51338">
    <property type="entry name" value="Composite domain of metallo-dependent hydrolases"/>
    <property type="match status" value="1"/>
</dbReference>
<evidence type="ECO:0000259" key="1">
    <source>
        <dbReference type="Pfam" id="PF07969"/>
    </source>
</evidence>
<dbReference type="SUPFAM" id="SSF51556">
    <property type="entry name" value="Metallo-dependent hydrolases"/>
    <property type="match status" value="1"/>
</dbReference>
<name>K1TQJ2_9ZZZZ</name>
<proteinExistence type="predicted"/>
<accession>K1TQJ2</accession>
<comment type="caution">
    <text evidence="2">The sequence shown here is derived from an EMBL/GenBank/DDBJ whole genome shotgun (WGS) entry which is preliminary data.</text>
</comment>
<dbReference type="AlphaFoldDB" id="K1TQJ2"/>
<feature type="non-terminal residue" evidence="2">
    <location>
        <position position="1"/>
    </location>
</feature>
<evidence type="ECO:0000313" key="2">
    <source>
        <dbReference type="EMBL" id="EKC68515.1"/>
    </source>
</evidence>
<dbReference type="InterPro" id="IPR032466">
    <property type="entry name" value="Metal_Hydrolase"/>
</dbReference>
<dbReference type="Gene3D" id="3.20.20.140">
    <property type="entry name" value="Metal-dependent hydrolases"/>
    <property type="match status" value="1"/>
</dbReference>
<reference evidence="2" key="1">
    <citation type="journal article" date="2013" name="Environ. Microbiol.">
        <title>Microbiota from the distal guts of lean and obese adolescents exhibit partial functional redundancy besides clear differences in community structure.</title>
        <authorList>
            <person name="Ferrer M."/>
            <person name="Ruiz A."/>
            <person name="Lanza F."/>
            <person name="Haange S.B."/>
            <person name="Oberbach A."/>
            <person name="Till H."/>
            <person name="Bargiela R."/>
            <person name="Campoy C."/>
            <person name="Segura M.T."/>
            <person name="Richter M."/>
            <person name="von Bergen M."/>
            <person name="Seifert J."/>
            <person name="Suarez A."/>
        </authorList>
    </citation>
    <scope>NUCLEOTIDE SEQUENCE</scope>
</reference>
<sequence>TFVRAIERYVRERGVLTLEEAVAKMTGLPAGRLGLRTKGKLIPGLDADILLFRPEALHERDSYADPAEFAEGMGTVLVAGVPVLENGAITGAKPGKILKR</sequence>
<dbReference type="InterPro" id="IPR013108">
    <property type="entry name" value="Amidohydro_3"/>
</dbReference>
<dbReference type="Pfam" id="PF07969">
    <property type="entry name" value="Amidohydro_3"/>
    <property type="match status" value="1"/>
</dbReference>
<organism evidence="2">
    <name type="scientific">human gut metagenome</name>
    <dbReference type="NCBI Taxonomy" id="408170"/>
    <lineage>
        <taxon>unclassified sequences</taxon>
        <taxon>metagenomes</taxon>
        <taxon>organismal metagenomes</taxon>
    </lineage>
</organism>
<dbReference type="EMBL" id="AJWZ01003332">
    <property type="protein sequence ID" value="EKC68515.1"/>
    <property type="molecule type" value="Genomic_DNA"/>
</dbReference>
<dbReference type="Gene3D" id="2.30.40.10">
    <property type="entry name" value="Urease, subunit C, domain 1"/>
    <property type="match status" value="1"/>
</dbReference>
<dbReference type="GO" id="GO:0016810">
    <property type="term" value="F:hydrolase activity, acting on carbon-nitrogen (but not peptide) bonds"/>
    <property type="evidence" value="ECO:0007669"/>
    <property type="project" value="InterPro"/>
</dbReference>